<evidence type="ECO:0000256" key="1">
    <source>
        <dbReference type="SAM" id="MobiDB-lite"/>
    </source>
</evidence>
<dbReference type="EMBL" id="MNPL01000319">
    <property type="protein sequence ID" value="OQR80125.1"/>
    <property type="molecule type" value="Genomic_DNA"/>
</dbReference>
<organism evidence="2 3">
    <name type="scientific">Tropilaelaps mercedesae</name>
    <dbReference type="NCBI Taxonomy" id="418985"/>
    <lineage>
        <taxon>Eukaryota</taxon>
        <taxon>Metazoa</taxon>
        <taxon>Ecdysozoa</taxon>
        <taxon>Arthropoda</taxon>
        <taxon>Chelicerata</taxon>
        <taxon>Arachnida</taxon>
        <taxon>Acari</taxon>
        <taxon>Parasitiformes</taxon>
        <taxon>Mesostigmata</taxon>
        <taxon>Gamasina</taxon>
        <taxon>Dermanyssoidea</taxon>
        <taxon>Laelapidae</taxon>
        <taxon>Tropilaelaps</taxon>
    </lineage>
</organism>
<keyword evidence="3" id="KW-1185">Reference proteome</keyword>
<dbReference type="AlphaFoldDB" id="A0A1V9Y348"/>
<dbReference type="Proteomes" id="UP000192247">
    <property type="component" value="Unassembled WGS sequence"/>
</dbReference>
<evidence type="ECO:0000313" key="2">
    <source>
        <dbReference type="EMBL" id="OQR80125.1"/>
    </source>
</evidence>
<dbReference type="OrthoDB" id="300641at2759"/>
<sequence length="334" mass="36205">MAPSAPKWEQSAAAQDVTVSPEVCLDIVKGLNSPGGKGSQMFAKRKKKSEDWVVDVDKLKAQLGNRWPEKDSKAEEEEVALVSSLSPVRPSIQAPRIKEHSTPTDRCLEQISQQSNVFRLRLVKSPWEAAMESPIGAVDSAFQTINELDSVSWSNQPVRAPLASLLVSPRSPEVTTAPLDPLMACSPRGWGQGRSTATQNVCVTVNKKKAPPPPPKPSKIRSPQYQAVSTTPAAVVSCGVPRTPLPNALSEIEAGSPAQQFLNSFDELNRAPPMPSTEHPCYLLEGGTSFDVPLSHGSPSRLFSPYDCQNFNAAPRGFTFDAPRGNLNFRSVRL</sequence>
<feature type="region of interest" description="Disordered" evidence="1">
    <location>
        <begin position="206"/>
        <end position="225"/>
    </location>
</feature>
<protein>
    <submittedName>
        <fullName evidence="2">Uncharacterized protein</fullName>
    </submittedName>
</protein>
<reference evidence="2 3" key="1">
    <citation type="journal article" date="2017" name="Gigascience">
        <title>Draft genome of the honey bee ectoparasitic mite, Tropilaelaps mercedesae, is shaped by the parasitic life history.</title>
        <authorList>
            <person name="Dong X."/>
            <person name="Armstrong S.D."/>
            <person name="Xia D."/>
            <person name="Makepeace B.L."/>
            <person name="Darby A.C."/>
            <person name="Kadowaki T."/>
        </authorList>
    </citation>
    <scope>NUCLEOTIDE SEQUENCE [LARGE SCALE GENOMIC DNA]</scope>
    <source>
        <strain evidence="2">Wuxi-XJTLU</strain>
    </source>
</reference>
<accession>A0A1V9Y348</accession>
<evidence type="ECO:0000313" key="3">
    <source>
        <dbReference type="Proteomes" id="UP000192247"/>
    </source>
</evidence>
<comment type="caution">
    <text evidence="2">The sequence shown here is derived from an EMBL/GenBank/DDBJ whole genome shotgun (WGS) entry which is preliminary data.</text>
</comment>
<name>A0A1V9Y348_9ACAR</name>
<dbReference type="InParanoid" id="A0A1V9Y348"/>
<proteinExistence type="predicted"/>
<gene>
    <name evidence="2" type="ORF">BIW11_05270</name>
</gene>